<proteinExistence type="predicted"/>
<sequence>MKGDLTKCILRKIRGFQLWHGGTTIWCTRYLMNMKCSEFSMLTGTAETKRIHLQVTQPKVIHKYNKFMGGVDLLDNNISDDRIGIYGKKLYIPIAFWMFDVCMTNEWMLARSKELTLDQLSFRR</sequence>
<gene>
    <name evidence="2" type="ORF">PR048_020177</name>
</gene>
<keyword evidence="3" id="KW-1185">Reference proteome</keyword>
<evidence type="ECO:0000313" key="2">
    <source>
        <dbReference type="EMBL" id="KAJ8879569.1"/>
    </source>
</evidence>
<reference evidence="2 3" key="1">
    <citation type="submission" date="2023-02" db="EMBL/GenBank/DDBJ databases">
        <title>LHISI_Scaffold_Assembly.</title>
        <authorList>
            <person name="Stuart O.P."/>
            <person name="Cleave R."/>
            <person name="Magrath M.J.L."/>
            <person name="Mikheyev A.S."/>
        </authorList>
    </citation>
    <scope>NUCLEOTIDE SEQUENCE [LARGE SCALE GENOMIC DNA]</scope>
    <source>
        <strain evidence="2">Daus_M_001</strain>
        <tissue evidence="2">Leg muscle</tissue>
    </source>
</reference>
<feature type="domain" description="PiggyBac transposable element-derived protein" evidence="1">
    <location>
        <begin position="26"/>
        <end position="106"/>
    </location>
</feature>
<dbReference type="PANTHER" id="PTHR47272">
    <property type="entry name" value="DDE_TNP_1_7 DOMAIN-CONTAINING PROTEIN"/>
    <property type="match status" value="1"/>
</dbReference>
<dbReference type="EMBL" id="JARBHB010000007">
    <property type="protein sequence ID" value="KAJ8879569.1"/>
    <property type="molecule type" value="Genomic_DNA"/>
</dbReference>
<protein>
    <recommendedName>
        <fullName evidence="1">PiggyBac transposable element-derived protein domain-containing protein</fullName>
    </recommendedName>
</protein>
<name>A0ABQ9H5J8_9NEOP</name>
<dbReference type="InterPro" id="IPR029526">
    <property type="entry name" value="PGBD"/>
</dbReference>
<evidence type="ECO:0000259" key="1">
    <source>
        <dbReference type="Pfam" id="PF13843"/>
    </source>
</evidence>
<accession>A0ABQ9H5J8</accession>
<evidence type="ECO:0000313" key="3">
    <source>
        <dbReference type="Proteomes" id="UP001159363"/>
    </source>
</evidence>
<organism evidence="2 3">
    <name type="scientific">Dryococelus australis</name>
    <dbReference type="NCBI Taxonomy" id="614101"/>
    <lineage>
        <taxon>Eukaryota</taxon>
        <taxon>Metazoa</taxon>
        <taxon>Ecdysozoa</taxon>
        <taxon>Arthropoda</taxon>
        <taxon>Hexapoda</taxon>
        <taxon>Insecta</taxon>
        <taxon>Pterygota</taxon>
        <taxon>Neoptera</taxon>
        <taxon>Polyneoptera</taxon>
        <taxon>Phasmatodea</taxon>
        <taxon>Verophasmatodea</taxon>
        <taxon>Anareolatae</taxon>
        <taxon>Phasmatidae</taxon>
        <taxon>Eurycanthinae</taxon>
        <taxon>Dryococelus</taxon>
    </lineage>
</organism>
<dbReference type="Proteomes" id="UP001159363">
    <property type="component" value="Chromosome 6"/>
</dbReference>
<dbReference type="PANTHER" id="PTHR47272:SF2">
    <property type="entry name" value="PIGGYBAC TRANSPOSABLE ELEMENT-DERIVED PROTEIN 3-LIKE"/>
    <property type="match status" value="1"/>
</dbReference>
<dbReference type="Pfam" id="PF13843">
    <property type="entry name" value="DDE_Tnp_1_7"/>
    <property type="match status" value="1"/>
</dbReference>
<comment type="caution">
    <text evidence="2">The sequence shown here is derived from an EMBL/GenBank/DDBJ whole genome shotgun (WGS) entry which is preliminary data.</text>
</comment>